<evidence type="ECO:0000256" key="7">
    <source>
        <dbReference type="ARBA" id="ARBA00022989"/>
    </source>
</evidence>
<gene>
    <name evidence="13" type="ORF">F8388_009534</name>
    <name evidence="12" type="ORF">F8388_016733</name>
    <name evidence="11" type="ORF">G4B88_031257</name>
</gene>
<dbReference type="PANTHER" id="PTHR21397">
    <property type="entry name" value="CHROMATIN COMPLEXES SUBUNIT BAP18-RELATED"/>
    <property type="match status" value="1"/>
</dbReference>
<evidence type="ECO:0000256" key="3">
    <source>
        <dbReference type="ARBA" id="ARBA00020105"/>
    </source>
</evidence>
<keyword evidence="6" id="KW-0256">Endoplasmic reticulum</keyword>
<dbReference type="Proteomes" id="UP000583929">
    <property type="component" value="Unassembled WGS sequence"/>
</dbReference>
<keyword evidence="5" id="KW-0732">Signal</keyword>
<dbReference type="EMBL" id="JAATIQ010000134">
    <property type="protein sequence ID" value="KAF4378653.1"/>
    <property type="molecule type" value="Genomic_DNA"/>
</dbReference>
<proteinExistence type="inferred from homology"/>
<comment type="caution">
    <text evidence="12">The sequence shown here is derived from an EMBL/GenBank/DDBJ whole genome shotgun (WGS) entry which is preliminary data.</text>
</comment>
<accession>A0A7J6GWJ3</accession>
<organism evidence="12 14">
    <name type="scientific">Cannabis sativa</name>
    <name type="common">Hemp</name>
    <name type="synonym">Marijuana</name>
    <dbReference type="NCBI Taxonomy" id="3483"/>
    <lineage>
        <taxon>Eukaryota</taxon>
        <taxon>Viridiplantae</taxon>
        <taxon>Streptophyta</taxon>
        <taxon>Embryophyta</taxon>
        <taxon>Tracheophyta</taxon>
        <taxon>Spermatophyta</taxon>
        <taxon>Magnoliopsida</taxon>
        <taxon>eudicotyledons</taxon>
        <taxon>Gunneridae</taxon>
        <taxon>Pentapetalae</taxon>
        <taxon>rosids</taxon>
        <taxon>fabids</taxon>
        <taxon>Rosales</taxon>
        <taxon>Cannabaceae</taxon>
        <taxon>Cannabis</taxon>
    </lineage>
</organism>
<evidence type="ECO:0000256" key="4">
    <source>
        <dbReference type="ARBA" id="ARBA00022692"/>
    </source>
</evidence>
<evidence type="ECO:0000313" key="12">
    <source>
        <dbReference type="EMBL" id="KAF4387324.1"/>
    </source>
</evidence>
<dbReference type="Proteomes" id="UP000525078">
    <property type="component" value="Unassembled WGS sequence"/>
</dbReference>
<dbReference type="GO" id="GO:0005789">
    <property type="term" value="C:endoplasmic reticulum membrane"/>
    <property type="evidence" value="ECO:0007669"/>
    <property type="project" value="UniProtKB-SubCell"/>
</dbReference>
<evidence type="ECO:0000256" key="2">
    <source>
        <dbReference type="ARBA" id="ARBA00007695"/>
    </source>
</evidence>
<keyword evidence="7 10" id="KW-1133">Transmembrane helix</keyword>
<dbReference type="EMBL" id="JAATIP010000025">
    <property type="protein sequence ID" value="KAF4391112.1"/>
    <property type="molecule type" value="Genomic_DNA"/>
</dbReference>
<reference evidence="14 15" key="1">
    <citation type="journal article" date="2020" name="bioRxiv">
        <title>Sequence and annotation of 42 cannabis genomes reveals extensive copy number variation in cannabinoid synthesis and pathogen resistance genes.</title>
        <authorList>
            <person name="Mckernan K.J."/>
            <person name="Helbert Y."/>
            <person name="Kane L.T."/>
            <person name="Ebling H."/>
            <person name="Zhang L."/>
            <person name="Liu B."/>
            <person name="Eaton Z."/>
            <person name="Mclaughlin S."/>
            <person name="Kingan S."/>
            <person name="Baybayan P."/>
            <person name="Concepcion G."/>
            <person name="Jordan M."/>
            <person name="Riva A."/>
            <person name="Barbazuk W."/>
            <person name="Harkins T."/>
        </authorList>
    </citation>
    <scope>NUCLEOTIDE SEQUENCE [LARGE SCALE GENOMIC DNA]</scope>
    <source>
        <strain evidence="14 15">cv. Jamaican Lion 4</strain>
        <strain evidence="11">Father</strain>
        <strain evidence="12">Mother</strain>
        <tissue evidence="12">Leaf</tissue>
    </source>
</reference>
<evidence type="ECO:0000256" key="10">
    <source>
        <dbReference type="SAM" id="Phobius"/>
    </source>
</evidence>
<feature type="region of interest" description="Disordered" evidence="9">
    <location>
        <begin position="71"/>
        <end position="97"/>
    </location>
</feature>
<keyword evidence="4 10" id="KW-0812">Transmembrane</keyword>
<evidence type="ECO:0000313" key="13">
    <source>
        <dbReference type="EMBL" id="KAF4391112.1"/>
    </source>
</evidence>
<feature type="region of interest" description="Disordered" evidence="9">
    <location>
        <begin position="302"/>
        <end position="324"/>
    </location>
</feature>
<keyword evidence="8 10" id="KW-0472">Membrane</keyword>
<name>A0A7J6GWJ3_CANSA</name>
<evidence type="ECO:0000256" key="6">
    <source>
        <dbReference type="ARBA" id="ARBA00022824"/>
    </source>
</evidence>
<evidence type="ECO:0000313" key="11">
    <source>
        <dbReference type="EMBL" id="KAF4378653.1"/>
    </source>
</evidence>
<comment type="similarity">
    <text evidence="2">Belongs to the EMC10 family.</text>
</comment>
<sequence length="324" mass="35670">MVNSSKVLNFHSLALSELSVSGKVVTESNMGLSLLMPLVFFLIALFAFSSSAFQSDELLVDDDEFGLEGGLYSKTPDPVRTPPTPPSSTRKRFADPESDSKIQFQLEHAFGDSDFSPAGTFTARLKTWNHGGQTLTKLRFSRNAFSAEEKEKFSKLLQEDDFYTIRLPSNVLSPPGREFVISSVKARCLPRDGLDEHIVINTDGVNILGVTYGSPGACPYPRQLKLPSKWTFNSHTILKNSEQAPRAPIFTEDILGGEGGEGEAALPQERSFWAKYWMYLIPLGLIVMNAITQAMNLPEEQAAGQAQQPTAIQRGGPPSAVRRR</sequence>
<feature type="compositionally biased region" description="Low complexity" evidence="9">
    <location>
        <begin position="302"/>
        <end position="313"/>
    </location>
</feature>
<evidence type="ECO:0000256" key="9">
    <source>
        <dbReference type="SAM" id="MobiDB-lite"/>
    </source>
</evidence>
<evidence type="ECO:0000313" key="14">
    <source>
        <dbReference type="Proteomes" id="UP000525078"/>
    </source>
</evidence>
<evidence type="ECO:0000256" key="1">
    <source>
        <dbReference type="ARBA" id="ARBA00004115"/>
    </source>
</evidence>
<dbReference type="AlphaFoldDB" id="A0A7J6GWJ3"/>
<dbReference type="CDD" id="cd22209">
    <property type="entry name" value="EMC10"/>
    <property type="match status" value="1"/>
</dbReference>
<evidence type="ECO:0000256" key="5">
    <source>
        <dbReference type="ARBA" id="ARBA00022729"/>
    </source>
</evidence>
<protein>
    <recommendedName>
        <fullName evidence="3">ER membrane protein complex subunit 10</fullName>
    </recommendedName>
</protein>
<dbReference type="EMBL" id="JAATIP010000039">
    <property type="protein sequence ID" value="KAF4387324.1"/>
    <property type="molecule type" value="Genomic_DNA"/>
</dbReference>
<evidence type="ECO:0000313" key="15">
    <source>
        <dbReference type="Proteomes" id="UP000583929"/>
    </source>
</evidence>
<evidence type="ECO:0000256" key="8">
    <source>
        <dbReference type="ARBA" id="ARBA00023136"/>
    </source>
</evidence>
<dbReference type="PANTHER" id="PTHR21397:SF4">
    <property type="entry name" value="ER MEMBRANE PROTEIN COMPLEX SUBUNIT 10"/>
    <property type="match status" value="1"/>
</dbReference>
<comment type="subcellular location">
    <subcellularLocation>
        <location evidence="1">Endoplasmic reticulum membrane</location>
        <topology evidence="1">Single-pass type I membrane protein</topology>
    </subcellularLocation>
</comment>
<keyword evidence="15" id="KW-1185">Reference proteome</keyword>
<feature type="transmembrane region" description="Helical" evidence="10">
    <location>
        <begin position="30"/>
        <end position="48"/>
    </location>
</feature>